<sequence>MTILTAFIIVEASFIFNLVESTFQVNATDGSYGLVVNNITWLTSGDTSFNGNGTTFSTVNGTLKMLTSSTSNGSDTFGPWSSWSFIYQAGTFAVNTTVKTYTDPSLQVAVFTQTYLDTSTNTSARDMDRVISSFPSFRLSPVPLRSGYLSFAGHMVGYTRLAIGRFLPDINFPTGMQGGPLVIFDNTSNAVVISPLSQFMAASSYIQHGQQINWGIMGMVNEVPRGYSVDFIVYYSNQGINQAMQGWGNYLTRLYKKSTAPRDNDFTVQYMGYYTNNGAYYYYNTEQGKNYESTIIDIAGYINNISVPFKYLQFDSWWYLRGKHDGTKTWEPQRDIFPHGFQYIYNRTKMPFGCDNRFWDVDTTYAKYNGGSYNFIPDRQSGYAVPDDYHFWEDIFNKTQTWGKCIFYEQDWLNLETDNNTVLHSDLFVGQRWLSQMGKAAENFGITIQYCGAYPRHILQSLEVPSVTQARVTRDYEQGGRRQWNTGITSIFADVVNLAPFKDTFWTTESQPGNPYNRTEPNTRTEAMLATLSTGPVGPSDGIGYINKTLLMKCCDATGRILKPDKPVKAIDDQVKMAAFKSPYPGPIGEVYTSYTRISGFFFGIIVVPQLNNSYLLTSAAAWPFPTSLAFSENDPKKLFDFSNTTPLKLGKECTVRNACLFYTSPLIQLNTIVLMGELEKWVPMSGKRVNSIQKTDGDVLVYVLVQAQETVTFTYYSVTRNQLKTVLCDNTKSWSPAENSVISLVFGVCTLG</sequence>
<comment type="subcellular location">
    <subcellularLocation>
        <location evidence="1">Membrane</location>
        <topology evidence="1">Multi-pass membrane protein</topology>
    </subcellularLocation>
</comment>
<keyword evidence="5" id="KW-0472">Membrane</keyword>
<gene>
    <name evidence="7" type="ORF">CUNI_LOCUS901</name>
</gene>
<evidence type="ECO:0000256" key="1">
    <source>
        <dbReference type="ARBA" id="ARBA00004141"/>
    </source>
</evidence>
<evidence type="ECO:0000313" key="7">
    <source>
        <dbReference type="EMBL" id="CAG5115343.1"/>
    </source>
</evidence>
<accession>A0A8S3YDP4</accession>
<comment type="similarity">
    <text evidence="2">Belongs to the RNase K family.</text>
</comment>
<dbReference type="PANTHER" id="PTHR31733">
    <property type="entry name" value="RIBONUCLEASE KAPPA"/>
    <property type="match status" value="1"/>
</dbReference>
<feature type="signal peptide" evidence="6">
    <location>
        <begin position="1"/>
        <end position="21"/>
    </location>
</feature>
<dbReference type="Proteomes" id="UP000678393">
    <property type="component" value="Unassembled WGS sequence"/>
</dbReference>
<evidence type="ECO:0000256" key="2">
    <source>
        <dbReference type="ARBA" id="ARBA00008458"/>
    </source>
</evidence>
<dbReference type="InterPro" id="IPR026770">
    <property type="entry name" value="RNase_K"/>
</dbReference>
<reference evidence="7" key="1">
    <citation type="submission" date="2021-04" db="EMBL/GenBank/DDBJ databases">
        <authorList>
            <consortium name="Molecular Ecology Group"/>
        </authorList>
    </citation>
    <scope>NUCLEOTIDE SEQUENCE</scope>
</reference>
<keyword evidence="8" id="KW-1185">Reference proteome</keyword>
<evidence type="ECO:0000256" key="4">
    <source>
        <dbReference type="ARBA" id="ARBA00022989"/>
    </source>
</evidence>
<keyword evidence="3" id="KW-0812">Transmembrane</keyword>
<evidence type="ECO:0000313" key="8">
    <source>
        <dbReference type="Proteomes" id="UP000678393"/>
    </source>
</evidence>
<evidence type="ECO:0000256" key="6">
    <source>
        <dbReference type="SAM" id="SignalP"/>
    </source>
</evidence>
<dbReference type="AlphaFoldDB" id="A0A8S3YDP4"/>
<evidence type="ECO:0000256" key="5">
    <source>
        <dbReference type="ARBA" id="ARBA00023136"/>
    </source>
</evidence>
<name>A0A8S3YDP4_9EUPU</name>
<organism evidence="7 8">
    <name type="scientific">Candidula unifasciata</name>
    <dbReference type="NCBI Taxonomy" id="100452"/>
    <lineage>
        <taxon>Eukaryota</taxon>
        <taxon>Metazoa</taxon>
        <taxon>Spiralia</taxon>
        <taxon>Lophotrochozoa</taxon>
        <taxon>Mollusca</taxon>
        <taxon>Gastropoda</taxon>
        <taxon>Heterobranchia</taxon>
        <taxon>Euthyneura</taxon>
        <taxon>Panpulmonata</taxon>
        <taxon>Eupulmonata</taxon>
        <taxon>Stylommatophora</taxon>
        <taxon>Helicina</taxon>
        <taxon>Helicoidea</taxon>
        <taxon>Geomitridae</taxon>
        <taxon>Candidula</taxon>
    </lineage>
</organism>
<feature type="chain" id="PRO_5035773103" evidence="6">
    <location>
        <begin position="22"/>
        <end position="753"/>
    </location>
</feature>
<keyword evidence="4" id="KW-1133">Transmembrane helix</keyword>
<comment type="caution">
    <text evidence="7">The sequence shown here is derived from an EMBL/GenBank/DDBJ whole genome shotgun (WGS) entry which is preliminary data.</text>
</comment>
<evidence type="ECO:0000256" key="3">
    <source>
        <dbReference type="ARBA" id="ARBA00022692"/>
    </source>
</evidence>
<dbReference type="GO" id="GO:0004521">
    <property type="term" value="F:RNA endonuclease activity"/>
    <property type="evidence" value="ECO:0007669"/>
    <property type="project" value="InterPro"/>
</dbReference>
<dbReference type="GO" id="GO:0016020">
    <property type="term" value="C:membrane"/>
    <property type="evidence" value="ECO:0007669"/>
    <property type="project" value="UniProtKB-SubCell"/>
</dbReference>
<dbReference type="OrthoDB" id="41905at2759"/>
<protein>
    <submittedName>
        <fullName evidence="7">Uncharacterized protein</fullName>
    </submittedName>
</protein>
<keyword evidence="6" id="KW-0732">Signal</keyword>
<dbReference type="EMBL" id="CAJHNH020000106">
    <property type="protein sequence ID" value="CAG5115343.1"/>
    <property type="molecule type" value="Genomic_DNA"/>
</dbReference>
<proteinExistence type="inferred from homology"/>